<dbReference type="Proteomes" id="UP000694865">
    <property type="component" value="Unplaced"/>
</dbReference>
<evidence type="ECO:0000256" key="9">
    <source>
        <dbReference type="RuleBase" id="RU000688"/>
    </source>
</evidence>
<dbReference type="PANTHER" id="PTHR45695:SF9">
    <property type="entry name" value="LEUCOKININ RECEPTOR"/>
    <property type="match status" value="1"/>
</dbReference>
<sequence length="412" mass="46654">MDNNITDYTTDYYNSLCVVCSLPYYASYADSITNEICYNYTYTYDELINYTYSYDCPQLYIPNNIFSTASRIATSFVFILTVVLTIVGNSVAICILSFGNRVRTNFNTFLINLAVSDLAMGALCMPFTTIQMVIEKWPFGDFMCPFVSFIQQVSVTVSICTLTVIGIDRYLAVVQPMRNRKPSSKPILVISLIWLVSCLLGIFQLVTARTKAYPMNTGEIIYDCDERWNDPVQQSAYEVFVIVSTYVIPLIILSATYSAVVKVLWARQIPGNGDKLRDHRHSQSKLKVTKMLMAIVILFALCWLPLHCFILTTMFHNTILEDPSVRSIAIGVYLFSHWLAMANSFINPFIYTICHEGFRADLRNFCTLCRRGGMDCVSHLTSPRNAIPSWRSSSRKTPTASSSCRTIKTLAI</sequence>
<keyword evidence="5 9" id="KW-0297">G-protein coupled receptor</keyword>
<dbReference type="PANTHER" id="PTHR45695">
    <property type="entry name" value="LEUCOKININ RECEPTOR-RELATED"/>
    <property type="match status" value="1"/>
</dbReference>
<comment type="subcellular location">
    <subcellularLocation>
        <location evidence="1">Membrane</location>
        <topology evidence="1">Multi-pass membrane protein</topology>
    </subcellularLocation>
</comment>
<name>A0ABM0GKD9_SACKO</name>
<feature type="transmembrane region" description="Helical" evidence="10">
    <location>
        <begin position="110"/>
        <end position="134"/>
    </location>
</feature>
<feature type="transmembrane region" description="Helical" evidence="10">
    <location>
        <begin position="291"/>
        <end position="315"/>
    </location>
</feature>
<protein>
    <submittedName>
        <fullName evidence="13">Tachykinin-like peptides receptor 86C-like</fullName>
    </submittedName>
</protein>
<dbReference type="RefSeq" id="XP_002731808.1">
    <property type="nucleotide sequence ID" value="XM_002731762.1"/>
</dbReference>
<accession>A0ABM0GKD9</accession>
<evidence type="ECO:0000313" key="12">
    <source>
        <dbReference type="Proteomes" id="UP000694865"/>
    </source>
</evidence>
<evidence type="ECO:0000256" key="5">
    <source>
        <dbReference type="ARBA" id="ARBA00023040"/>
    </source>
</evidence>
<keyword evidence="3 9" id="KW-0812">Transmembrane</keyword>
<evidence type="ECO:0000256" key="10">
    <source>
        <dbReference type="SAM" id="Phobius"/>
    </source>
</evidence>
<evidence type="ECO:0000256" key="4">
    <source>
        <dbReference type="ARBA" id="ARBA00022989"/>
    </source>
</evidence>
<dbReference type="PRINTS" id="PR00237">
    <property type="entry name" value="GPCRRHODOPSN"/>
</dbReference>
<evidence type="ECO:0000256" key="8">
    <source>
        <dbReference type="ARBA" id="ARBA00023224"/>
    </source>
</evidence>
<evidence type="ECO:0000256" key="3">
    <source>
        <dbReference type="ARBA" id="ARBA00022692"/>
    </source>
</evidence>
<evidence type="ECO:0000256" key="2">
    <source>
        <dbReference type="ARBA" id="ARBA00010663"/>
    </source>
</evidence>
<comment type="similarity">
    <text evidence="2 9">Belongs to the G-protein coupled receptor 1 family.</text>
</comment>
<dbReference type="Pfam" id="PF00001">
    <property type="entry name" value="7tm_1"/>
    <property type="match status" value="1"/>
</dbReference>
<dbReference type="Gene3D" id="1.20.1070.10">
    <property type="entry name" value="Rhodopsin 7-helix transmembrane proteins"/>
    <property type="match status" value="1"/>
</dbReference>
<keyword evidence="8 9" id="KW-0807">Transducer</keyword>
<reference evidence="13" key="1">
    <citation type="submission" date="2025-08" db="UniProtKB">
        <authorList>
            <consortium name="RefSeq"/>
        </authorList>
    </citation>
    <scope>IDENTIFICATION</scope>
    <source>
        <tissue evidence="13">Testes</tissue>
    </source>
</reference>
<dbReference type="PRINTS" id="PR01012">
    <property type="entry name" value="NRPEPTIDEYR"/>
</dbReference>
<dbReference type="InterPro" id="IPR000276">
    <property type="entry name" value="GPCR_Rhodpsn"/>
</dbReference>
<evidence type="ECO:0000256" key="1">
    <source>
        <dbReference type="ARBA" id="ARBA00004141"/>
    </source>
</evidence>
<evidence type="ECO:0000256" key="7">
    <source>
        <dbReference type="ARBA" id="ARBA00023170"/>
    </source>
</evidence>
<proteinExistence type="inferred from homology"/>
<feature type="transmembrane region" description="Helical" evidence="10">
    <location>
        <begin position="72"/>
        <end position="98"/>
    </location>
</feature>
<keyword evidence="4 10" id="KW-1133">Transmembrane helix</keyword>
<dbReference type="InterPro" id="IPR000611">
    <property type="entry name" value="NPY_rcpt"/>
</dbReference>
<feature type="transmembrane region" description="Helical" evidence="10">
    <location>
        <begin position="187"/>
        <end position="206"/>
    </location>
</feature>
<feature type="transmembrane region" description="Helical" evidence="10">
    <location>
        <begin position="239"/>
        <end position="265"/>
    </location>
</feature>
<dbReference type="SUPFAM" id="SSF81321">
    <property type="entry name" value="Family A G protein-coupled receptor-like"/>
    <property type="match status" value="1"/>
</dbReference>
<evidence type="ECO:0000256" key="6">
    <source>
        <dbReference type="ARBA" id="ARBA00023136"/>
    </source>
</evidence>
<feature type="domain" description="G-protein coupled receptors family 1 profile" evidence="11">
    <location>
        <begin position="88"/>
        <end position="351"/>
    </location>
</feature>
<dbReference type="PROSITE" id="PS00237">
    <property type="entry name" value="G_PROTEIN_RECEP_F1_1"/>
    <property type="match status" value="1"/>
</dbReference>
<evidence type="ECO:0000259" key="11">
    <source>
        <dbReference type="PROSITE" id="PS50262"/>
    </source>
</evidence>
<gene>
    <name evidence="13" type="primary">LOC100377459</name>
</gene>
<feature type="transmembrane region" description="Helical" evidence="10">
    <location>
        <begin position="335"/>
        <end position="354"/>
    </location>
</feature>
<evidence type="ECO:0000313" key="13">
    <source>
        <dbReference type="RefSeq" id="XP_002731808.1"/>
    </source>
</evidence>
<feature type="transmembrane region" description="Helical" evidence="10">
    <location>
        <begin position="146"/>
        <end position="167"/>
    </location>
</feature>
<keyword evidence="6 10" id="KW-0472">Membrane</keyword>
<dbReference type="InterPro" id="IPR017452">
    <property type="entry name" value="GPCR_Rhodpsn_7TM"/>
</dbReference>
<organism evidence="12 13">
    <name type="scientific">Saccoglossus kowalevskii</name>
    <name type="common">Acorn worm</name>
    <dbReference type="NCBI Taxonomy" id="10224"/>
    <lineage>
        <taxon>Eukaryota</taxon>
        <taxon>Metazoa</taxon>
        <taxon>Hemichordata</taxon>
        <taxon>Enteropneusta</taxon>
        <taxon>Harrimaniidae</taxon>
        <taxon>Saccoglossus</taxon>
    </lineage>
</organism>
<keyword evidence="7 9" id="KW-0675">Receptor</keyword>
<keyword evidence="12" id="KW-1185">Reference proteome</keyword>
<dbReference type="GeneID" id="100377459"/>
<dbReference type="PROSITE" id="PS50262">
    <property type="entry name" value="G_PROTEIN_RECEP_F1_2"/>
    <property type="match status" value="1"/>
</dbReference>